<feature type="compositionally biased region" description="Basic and acidic residues" evidence="1">
    <location>
        <begin position="132"/>
        <end position="141"/>
    </location>
</feature>
<feature type="compositionally biased region" description="Acidic residues" evidence="1">
    <location>
        <begin position="100"/>
        <end position="126"/>
    </location>
</feature>
<evidence type="ECO:0000313" key="3">
    <source>
        <dbReference type="Proteomes" id="UP000694888"/>
    </source>
</evidence>
<name>A0ABM0JJT4_APLCA</name>
<feature type="domain" description="RNA ligase" evidence="2">
    <location>
        <begin position="140"/>
        <end position="273"/>
    </location>
</feature>
<dbReference type="InterPro" id="IPR021122">
    <property type="entry name" value="RNA_ligase_dom_REL/Rnl2"/>
</dbReference>
<dbReference type="RefSeq" id="XP_005095329.1">
    <property type="nucleotide sequence ID" value="XM_005095272.3"/>
</dbReference>
<dbReference type="InterPro" id="IPR041948">
    <property type="entry name" value="Rnl1/2_C_sf"/>
</dbReference>
<keyword evidence="3" id="KW-1185">Reference proteome</keyword>
<dbReference type="SUPFAM" id="SSF56091">
    <property type="entry name" value="DNA ligase/mRNA capping enzyme, catalytic domain"/>
    <property type="match status" value="2"/>
</dbReference>
<dbReference type="Pfam" id="PF09414">
    <property type="entry name" value="RNA_ligase"/>
    <property type="match status" value="1"/>
</dbReference>
<dbReference type="Proteomes" id="UP000694888">
    <property type="component" value="Unplaced"/>
</dbReference>
<gene>
    <name evidence="4" type="primary">LOC101855937</name>
</gene>
<reference evidence="4" key="1">
    <citation type="submission" date="2025-08" db="UniProtKB">
        <authorList>
            <consortium name="RefSeq"/>
        </authorList>
    </citation>
    <scope>IDENTIFICATION</scope>
</reference>
<dbReference type="GeneID" id="101855937"/>
<feature type="compositionally biased region" description="Basic and acidic residues" evidence="1">
    <location>
        <begin position="369"/>
        <end position="379"/>
    </location>
</feature>
<accession>A0ABM0JJT4</accession>
<feature type="region of interest" description="Disordered" evidence="1">
    <location>
        <begin position="97"/>
        <end position="141"/>
    </location>
</feature>
<dbReference type="Gene3D" id="3.30.470.30">
    <property type="entry name" value="DNA ligase/mRNA capping enzyme"/>
    <property type="match status" value="1"/>
</dbReference>
<evidence type="ECO:0000256" key="1">
    <source>
        <dbReference type="SAM" id="MobiDB-lite"/>
    </source>
</evidence>
<organism evidence="3 4">
    <name type="scientific">Aplysia californica</name>
    <name type="common">California sea hare</name>
    <dbReference type="NCBI Taxonomy" id="6500"/>
    <lineage>
        <taxon>Eukaryota</taxon>
        <taxon>Metazoa</taxon>
        <taxon>Spiralia</taxon>
        <taxon>Lophotrochozoa</taxon>
        <taxon>Mollusca</taxon>
        <taxon>Gastropoda</taxon>
        <taxon>Heterobranchia</taxon>
        <taxon>Euthyneura</taxon>
        <taxon>Tectipleura</taxon>
        <taxon>Aplysiida</taxon>
        <taxon>Aplysioidea</taxon>
        <taxon>Aplysiidae</taxon>
        <taxon>Aplysia</taxon>
    </lineage>
</organism>
<evidence type="ECO:0000259" key="2">
    <source>
        <dbReference type="Pfam" id="PF09414"/>
    </source>
</evidence>
<proteinExistence type="predicted"/>
<protein>
    <submittedName>
        <fullName evidence="4">Uncharacterized protein LOC101855937</fullName>
    </submittedName>
</protein>
<sequence length="415" mass="47593">MEFVGMKSIEKKPSFREDKCTDWVATEKVHGSSYQFYTCDGNRVICGSRRNQLNDEGSFLKCNTAEFKKRYVECVKKVFQIISSDERWAEYREWGKKEDNDDDNAEENDEEEEAGDEEKGDEENSETADNPTKSDCESSELKNKSNNIELRIYGELYGGGGVKSKLMSVAIQKEIIYSDEYRFYVFGINVNRKWLSVLQLGDLCREVGFPYFAVPVTEPKATLEELKDWLKDTGFMNSRSSLTERTDDYKTKIEGVVMTPLTRPDFGLHAVKYLSTSFVDVHERKDKAPNYCTKARYNSVLSKLDIPERQQTDMVIEMFIADILKESGAKESSNNETKSWTKSVRMWLMQDGYLEPTNEFEVAMVEKVRQGKPSRKDTELASLKMSESKAQEKVVDDEEDDDDLMDGAMGLFGGD</sequence>
<feature type="region of interest" description="Disordered" evidence="1">
    <location>
        <begin position="369"/>
        <end position="415"/>
    </location>
</feature>
<dbReference type="Gene3D" id="1.10.10.1810">
    <property type="entry name" value="RNA ligase"/>
    <property type="match status" value="1"/>
</dbReference>
<evidence type="ECO:0000313" key="4">
    <source>
        <dbReference type="RefSeq" id="XP_005095329.1"/>
    </source>
</evidence>
<feature type="compositionally biased region" description="Acidic residues" evidence="1">
    <location>
        <begin position="395"/>
        <end position="405"/>
    </location>
</feature>